<dbReference type="RefSeq" id="XP_007392392.1">
    <property type="nucleotide sequence ID" value="XM_007392330.1"/>
</dbReference>
<sequence>MAASALVLPPVTPPDYHRIISPSLNVPSDPQTSIPVGLLACQRDPLLRESATTVVSIRPAEAPPQPKRAKKDKSGTPPAPASPLLEILLHDTVLFPEGGGQPSDIGVLTSAEGHAWEVAEVKRAGGHAVHYVKVGEKSIEDALHAFAAGTKVSVQLGDAGLQRRLDHMCMHTSQHLLSAVLERRYQLDTLSWSLTAYPTPSYVEIPRAMSAEEIAAVQEECNRYVFEGRRVHVEVQELDADGKNYRTASKAIPDDYTGGVKRTVVIDGIDSNPCCGTHAPSLHNLQLFLLPHTDSLSRGTSGTSTSSARLYFLAGPRLITHLTSTHNFLTATSATLSCGGPQVPERVQQVVDERRRAVKRVEDVELELAGHVAQEMMLAPSVASASAAVAVLRRHRVDDSVNALAFLGAVATAFVSEAAARAHLVVLSSSPSAQTGTSTTVVLVFGSDDRRVKEIGDALKARLGVKGGGRVRGGVGSLRVCGRRPRRGRLSTRFWDFELRTPKSRTCTRDLYGMLAAY</sequence>
<dbReference type="PANTHER" id="PTHR43462">
    <property type="entry name" value="ALANYL-TRNA EDITING PROTEIN"/>
    <property type="match status" value="1"/>
</dbReference>
<keyword evidence="2" id="KW-0862">Zinc</keyword>
<name>K5WL18_PHACS</name>
<dbReference type="OrthoDB" id="288942at2759"/>
<evidence type="ECO:0000313" key="5">
    <source>
        <dbReference type="Proteomes" id="UP000008370"/>
    </source>
</evidence>
<evidence type="ECO:0000256" key="3">
    <source>
        <dbReference type="SAM" id="MobiDB-lite"/>
    </source>
</evidence>
<dbReference type="GO" id="GO:0002196">
    <property type="term" value="F:Ser-tRNA(Ala) deacylase activity"/>
    <property type="evidence" value="ECO:0007669"/>
    <property type="project" value="TreeGrafter"/>
</dbReference>
<dbReference type="Gene3D" id="2.40.30.130">
    <property type="match status" value="1"/>
</dbReference>
<organism evidence="4 5">
    <name type="scientific">Phanerochaete carnosa (strain HHB-10118-sp)</name>
    <name type="common">White-rot fungus</name>
    <name type="synonym">Peniophora carnosa</name>
    <dbReference type="NCBI Taxonomy" id="650164"/>
    <lineage>
        <taxon>Eukaryota</taxon>
        <taxon>Fungi</taxon>
        <taxon>Dikarya</taxon>
        <taxon>Basidiomycota</taxon>
        <taxon>Agaricomycotina</taxon>
        <taxon>Agaricomycetes</taxon>
        <taxon>Polyporales</taxon>
        <taxon>Phanerochaetaceae</taxon>
        <taxon>Phanerochaete</taxon>
    </lineage>
</organism>
<protein>
    <recommendedName>
        <fullName evidence="6">Threonyl/alanyl tRNA synthetase SAD domain-containing protein</fullName>
    </recommendedName>
</protein>
<dbReference type="Proteomes" id="UP000008370">
    <property type="component" value="Unassembled WGS sequence"/>
</dbReference>
<dbReference type="HOGENOM" id="CLU_004485_7_1_1"/>
<evidence type="ECO:0000256" key="2">
    <source>
        <dbReference type="ARBA" id="ARBA00022833"/>
    </source>
</evidence>
<dbReference type="GeneID" id="18914966"/>
<evidence type="ECO:0000256" key="1">
    <source>
        <dbReference type="ARBA" id="ARBA00022723"/>
    </source>
</evidence>
<dbReference type="PANTHER" id="PTHR43462:SF1">
    <property type="entry name" value="ALANYL-TRNA EDITING PROTEIN AARSD1"/>
    <property type="match status" value="1"/>
</dbReference>
<dbReference type="InParanoid" id="K5WL18"/>
<dbReference type="SUPFAM" id="SSF55186">
    <property type="entry name" value="ThrRS/AlaRS common domain"/>
    <property type="match status" value="1"/>
</dbReference>
<dbReference type="GO" id="GO:0046872">
    <property type="term" value="F:metal ion binding"/>
    <property type="evidence" value="ECO:0007669"/>
    <property type="project" value="UniProtKB-KW"/>
</dbReference>
<keyword evidence="5" id="KW-1185">Reference proteome</keyword>
<evidence type="ECO:0008006" key="6">
    <source>
        <dbReference type="Google" id="ProtNLM"/>
    </source>
</evidence>
<dbReference type="Gene3D" id="3.30.980.10">
    <property type="entry name" value="Threonyl-trna Synthetase, Chain A, domain 2"/>
    <property type="match status" value="1"/>
</dbReference>
<dbReference type="SUPFAM" id="SSF50447">
    <property type="entry name" value="Translation proteins"/>
    <property type="match status" value="1"/>
</dbReference>
<dbReference type="EMBL" id="JH930469">
    <property type="protein sequence ID" value="EKM59839.1"/>
    <property type="molecule type" value="Genomic_DNA"/>
</dbReference>
<dbReference type="InterPro" id="IPR051335">
    <property type="entry name" value="Alanyl-tRNA_Editing_Enzymes"/>
</dbReference>
<dbReference type="InterPro" id="IPR018163">
    <property type="entry name" value="Thr/Ala-tRNA-synth_IIc_edit"/>
</dbReference>
<accession>K5WL18</accession>
<dbReference type="AlphaFoldDB" id="K5WL18"/>
<evidence type="ECO:0000313" key="4">
    <source>
        <dbReference type="EMBL" id="EKM59839.1"/>
    </source>
</evidence>
<dbReference type="InterPro" id="IPR009000">
    <property type="entry name" value="Transl_B-barrel_sf"/>
</dbReference>
<dbReference type="KEGG" id="pco:PHACADRAFT_250583"/>
<feature type="region of interest" description="Disordered" evidence="3">
    <location>
        <begin position="53"/>
        <end position="82"/>
    </location>
</feature>
<gene>
    <name evidence="4" type="ORF">PHACADRAFT_250583</name>
</gene>
<dbReference type="GO" id="GO:0000166">
    <property type="term" value="F:nucleotide binding"/>
    <property type="evidence" value="ECO:0007669"/>
    <property type="project" value="InterPro"/>
</dbReference>
<keyword evidence="1" id="KW-0479">Metal-binding</keyword>
<proteinExistence type="predicted"/>
<reference evidence="4 5" key="1">
    <citation type="journal article" date="2012" name="BMC Genomics">
        <title>Comparative genomics of the white-rot fungi, Phanerochaete carnosa and P. chrysosporium, to elucidate the genetic basis of the distinct wood types they colonize.</title>
        <authorList>
            <person name="Suzuki H."/>
            <person name="MacDonald J."/>
            <person name="Syed K."/>
            <person name="Salamov A."/>
            <person name="Hori C."/>
            <person name="Aerts A."/>
            <person name="Henrissat B."/>
            <person name="Wiebenga A."/>
            <person name="vanKuyk P.A."/>
            <person name="Barry K."/>
            <person name="Lindquist E."/>
            <person name="LaButti K."/>
            <person name="Lapidus A."/>
            <person name="Lucas S."/>
            <person name="Coutinho P."/>
            <person name="Gong Y."/>
            <person name="Samejima M."/>
            <person name="Mahadevan R."/>
            <person name="Abou-Zaid M."/>
            <person name="de Vries R.P."/>
            <person name="Igarashi K."/>
            <person name="Yadav J.S."/>
            <person name="Grigoriev I.V."/>
            <person name="Master E.R."/>
        </authorList>
    </citation>
    <scope>NUCLEOTIDE SEQUENCE [LARGE SCALE GENOMIC DNA]</scope>
    <source>
        <strain evidence="4 5">HHB-10118-sp</strain>
    </source>
</reference>